<proteinExistence type="predicted"/>
<name>A0A7G9ZDB3_9EURY</name>
<dbReference type="InterPro" id="IPR036280">
    <property type="entry name" value="Multihaem_cyt_sf"/>
</dbReference>
<accession>A0A7G9ZDB3</accession>
<protein>
    <recommendedName>
        <fullName evidence="2">Cytochrome c7-like domain-containing protein</fullName>
    </recommendedName>
</protein>
<sequence>MRREVLFLVLVLLIIPFWGSAAASECIDCHSGVTPKIVEDFRSGAMGDISDCYDCHGSAHNSVDTVDKEKMFQSGFHAKPNFLG</sequence>
<evidence type="ECO:0008006" key="2">
    <source>
        <dbReference type="Google" id="ProtNLM"/>
    </source>
</evidence>
<organism evidence="1">
    <name type="scientific">Candidatus Methanophaga sp. ANME-1 ERB7</name>
    <dbReference type="NCBI Taxonomy" id="2759913"/>
    <lineage>
        <taxon>Archaea</taxon>
        <taxon>Methanobacteriati</taxon>
        <taxon>Methanobacteriota</taxon>
        <taxon>Stenosarchaea group</taxon>
        <taxon>Methanomicrobia</taxon>
        <taxon>Candidatus Methanophagales</taxon>
        <taxon>Candidatus Methanophagaceae</taxon>
        <taxon>Candidatus Methanophaga</taxon>
    </lineage>
</organism>
<dbReference type="AlphaFoldDB" id="A0A7G9ZDB3"/>
<evidence type="ECO:0000313" key="1">
    <source>
        <dbReference type="EMBL" id="QNO58247.1"/>
    </source>
</evidence>
<gene>
    <name evidence="1" type="ORF">DKLEMCON_00029</name>
</gene>
<reference evidence="1" key="1">
    <citation type="submission" date="2020-06" db="EMBL/GenBank/DDBJ databases">
        <title>Unique genomic features of the anaerobic methanotrophic archaea.</title>
        <authorList>
            <person name="Chadwick G.L."/>
            <person name="Skennerton C.T."/>
            <person name="Laso-Perez R."/>
            <person name="Leu A.O."/>
            <person name="Speth D.R."/>
            <person name="Yu H."/>
            <person name="Morgan-Lang C."/>
            <person name="Hatzenpichler R."/>
            <person name="Goudeau D."/>
            <person name="Malmstrom R."/>
            <person name="Brazelton W.J."/>
            <person name="Woyke T."/>
            <person name="Hallam S.J."/>
            <person name="Tyson G.W."/>
            <person name="Wegener G."/>
            <person name="Boetius A."/>
            <person name="Orphan V."/>
        </authorList>
    </citation>
    <scope>NUCLEOTIDE SEQUENCE</scope>
</reference>
<dbReference type="SUPFAM" id="SSF48695">
    <property type="entry name" value="Multiheme cytochromes"/>
    <property type="match status" value="1"/>
</dbReference>
<dbReference type="EMBL" id="MT631717">
    <property type="protein sequence ID" value="QNO58247.1"/>
    <property type="molecule type" value="Genomic_DNA"/>
</dbReference>